<dbReference type="PANTHER" id="PTHR46609">
    <property type="entry name" value="EXONUCLEASE, PHAGE-TYPE/RECB, C-TERMINAL DOMAIN-CONTAINING PROTEIN"/>
    <property type="match status" value="1"/>
</dbReference>
<feature type="domain" description="YqaJ viral recombinase" evidence="1">
    <location>
        <begin position="2"/>
        <end position="112"/>
    </location>
</feature>
<dbReference type="EMBL" id="GBIH01000366">
    <property type="protein sequence ID" value="JAC94344.1"/>
    <property type="molecule type" value="mRNA"/>
</dbReference>
<dbReference type="InterPro" id="IPR011604">
    <property type="entry name" value="PDDEXK-like_dom_sf"/>
</dbReference>
<proteinExistence type="evidence at transcript level"/>
<reference evidence="2" key="1">
    <citation type="journal article" date="2015" name="PLoS Negl. Trop. Dis.">
        <title>Deep Sequencing Analysis of the Ixodes ricinus Haemocytome.</title>
        <authorList>
            <person name="Kotsyfakis M."/>
            <person name="Kopacek P."/>
            <person name="Franta Z."/>
            <person name="Pedra J.H."/>
            <person name="Ribeiro J.M."/>
        </authorList>
    </citation>
    <scope>NUCLEOTIDE SEQUENCE</scope>
</reference>
<dbReference type="AlphaFoldDB" id="A0A090XCT9"/>
<dbReference type="Gene3D" id="3.90.320.10">
    <property type="match status" value="1"/>
</dbReference>
<protein>
    <submittedName>
        <fullName evidence="2">Putative conserved plasma membrane protein</fullName>
    </submittedName>
</protein>
<dbReference type="SUPFAM" id="SSF52980">
    <property type="entry name" value="Restriction endonuclease-like"/>
    <property type="match status" value="1"/>
</dbReference>
<dbReference type="GO" id="GO:0006281">
    <property type="term" value="P:DNA repair"/>
    <property type="evidence" value="ECO:0007669"/>
    <property type="project" value="UniProtKB-ARBA"/>
</dbReference>
<dbReference type="Pfam" id="PF09588">
    <property type="entry name" value="YqaJ"/>
    <property type="match status" value="1"/>
</dbReference>
<evidence type="ECO:0000259" key="1">
    <source>
        <dbReference type="Pfam" id="PF09588"/>
    </source>
</evidence>
<feature type="non-terminal residue" evidence="2">
    <location>
        <position position="1"/>
    </location>
</feature>
<dbReference type="InterPro" id="IPR011335">
    <property type="entry name" value="Restrct_endonuc-II-like"/>
</dbReference>
<sequence>YGTSKEGDAVHRYVEVVKKLGHDVVIYNCGIMVRPNSPWLGASPDRVVYDASEDPPFGLIEVKCPYGERLTPSEQVVEDPDFFIEVVDKKPYLKFTSGFYCQVMGQMYCAGLNWTHFVVYAAGWIIVAPCGVL</sequence>
<name>A0A090XCT9_IXORI</name>
<dbReference type="InterPro" id="IPR019080">
    <property type="entry name" value="YqaJ_viral_recombinase"/>
</dbReference>
<dbReference type="PANTHER" id="PTHR46609:SF8">
    <property type="entry name" value="YQAJ VIRAL RECOMBINASE DOMAIN-CONTAINING PROTEIN"/>
    <property type="match status" value="1"/>
</dbReference>
<organism evidence="2">
    <name type="scientific">Ixodes ricinus</name>
    <name type="common">Common tick</name>
    <name type="synonym">Acarus ricinus</name>
    <dbReference type="NCBI Taxonomy" id="34613"/>
    <lineage>
        <taxon>Eukaryota</taxon>
        <taxon>Metazoa</taxon>
        <taxon>Ecdysozoa</taxon>
        <taxon>Arthropoda</taxon>
        <taxon>Chelicerata</taxon>
        <taxon>Arachnida</taxon>
        <taxon>Acari</taxon>
        <taxon>Parasitiformes</taxon>
        <taxon>Ixodida</taxon>
        <taxon>Ixodoidea</taxon>
        <taxon>Ixodidae</taxon>
        <taxon>Ixodinae</taxon>
        <taxon>Ixodes</taxon>
    </lineage>
</organism>
<dbReference type="InterPro" id="IPR051703">
    <property type="entry name" value="NF-kappa-B_Signaling_Reg"/>
</dbReference>
<dbReference type="CDD" id="cd22343">
    <property type="entry name" value="PDDEXK_lambda_exonuclease-like"/>
    <property type="match status" value="1"/>
</dbReference>
<evidence type="ECO:0000313" key="2">
    <source>
        <dbReference type="EMBL" id="JAC94344.1"/>
    </source>
</evidence>
<accession>A0A090XCT9</accession>